<dbReference type="PANTHER" id="PTHR33112">
    <property type="entry name" value="DOMAIN PROTEIN, PUTATIVE-RELATED"/>
    <property type="match status" value="1"/>
</dbReference>
<keyword evidence="1" id="KW-0732">Signal</keyword>
<comment type="caution">
    <text evidence="2">The sequence shown here is derived from an EMBL/GenBank/DDBJ whole genome shotgun (WGS) entry which is preliminary data.</text>
</comment>
<protein>
    <submittedName>
        <fullName evidence="2">Uncharacterized protein</fullName>
    </submittedName>
</protein>
<accession>A0A8H6E2E1</accession>
<evidence type="ECO:0000313" key="2">
    <source>
        <dbReference type="EMBL" id="KAF5856068.1"/>
    </source>
</evidence>
<proteinExistence type="predicted"/>
<organism evidence="2 3">
    <name type="scientific">Petromyces alliaceus</name>
    <name type="common">Aspergillus alliaceus</name>
    <dbReference type="NCBI Taxonomy" id="209559"/>
    <lineage>
        <taxon>Eukaryota</taxon>
        <taxon>Fungi</taxon>
        <taxon>Dikarya</taxon>
        <taxon>Ascomycota</taxon>
        <taxon>Pezizomycotina</taxon>
        <taxon>Eurotiomycetes</taxon>
        <taxon>Eurotiomycetidae</taxon>
        <taxon>Eurotiales</taxon>
        <taxon>Aspergillaceae</taxon>
        <taxon>Aspergillus</taxon>
        <taxon>Aspergillus subgen. Circumdati</taxon>
    </lineage>
</organism>
<evidence type="ECO:0000313" key="3">
    <source>
        <dbReference type="Proteomes" id="UP000541154"/>
    </source>
</evidence>
<dbReference type="PANTHER" id="PTHR33112:SF16">
    <property type="entry name" value="HETEROKARYON INCOMPATIBILITY DOMAIN-CONTAINING PROTEIN"/>
    <property type="match status" value="1"/>
</dbReference>
<gene>
    <name evidence="2" type="ORF">ETB97_007966</name>
</gene>
<reference evidence="2 3" key="1">
    <citation type="submission" date="2019-04" db="EMBL/GenBank/DDBJ databases">
        <title>Aspergillus burnettii sp. nov., novel species from soil in southeast Queensland.</title>
        <authorList>
            <person name="Gilchrist C.L.M."/>
            <person name="Pitt J.I."/>
            <person name="Lange L."/>
            <person name="Lacey H.J."/>
            <person name="Vuong D."/>
            <person name="Midgley D.J."/>
            <person name="Greenfield P."/>
            <person name="Bradbury M."/>
            <person name="Lacey E."/>
            <person name="Busk P.K."/>
            <person name="Pilgaard B."/>
            <person name="Chooi Y.H."/>
            <person name="Piggott A.M."/>
        </authorList>
    </citation>
    <scope>NUCLEOTIDE SEQUENCE [LARGE SCALE GENOMIC DNA]</scope>
    <source>
        <strain evidence="2 3">FRR 5400</strain>
    </source>
</reference>
<name>A0A8H6E2E1_PETAA</name>
<feature type="signal peptide" evidence="1">
    <location>
        <begin position="1"/>
        <end position="21"/>
    </location>
</feature>
<dbReference type="EMBL" id="SPNV01000351">
    <property type="protein sequence ID" value="KAF5856068.1"/>
    <property type="molecule type" value="Genomic_DNA"/>
</dbReference>
<evidence type="ECO:0000256" key="1">
    <source>
        <dbReference type="SAM" id="SignalP"/>
    </source>
</evidence>
<feature type="chain" id="PRO_5034620120" evidence="1">
    <location>
        <begin position="22"/>
        <end position="684"/>
    </location>
</feature>
<keyword evidence="3" id="KW-1185">Reference proteome</keyword>
<dbReference type="Proteomes" id="UP000541154">
    <property type="component" value="Unassembled WGS sequence"/>
</dbReference>
<sequence>MKITIIFVSLLTFLFAHLAGALPARDVGSPSTVSQIIVSPQRTPASQVIVSPRHIIVSPQPTPASQIIVSPRQIIVSPKPTPASQIIVSPRQIIVSPRPTPVNHNHRSIIEPTPGAHSMKKILNGVSSFTHETLLSRTLTVKDMQQPDYDLVYNPQIMDRKIEKLCKECQQVFHCAKWTVAHHKNFAAVTAAAESGCRICRGLQYAVKSRKGTKDLLSASWSYRVYAEVTPIQICIDLDFQERCEDGLEDLEEPVCYSVLIAPSSNITINPSTGDRTLTLPLDEATAAAKEWLRDCLEGHERCPRNTQPSSYPEYLLELDGETVQIISPAEDKIAGPYAAVSYSCRRSSADLIEPFTSDLPGLKTDIARSGLPHADLPLEVVTLSDGAPKVSKSAFGRHVFLAWALESCFGSAASFLTPASPSHMAFLALKTGSVLRNRLSPKLLAKEKLKSSDKLAGVQSIADQLAILTDNVYTSGHFWKTLPWSLNWKVEPGLAATQSRARQSRRMVQNHAGETQDKVPSWSWASMDGSLYFSRLGRCFSLVEIEAYTSITAISDYTYTEISPSSLKIKAYPLEVEWLDGKAIIGHHAWAGIKQFHWFKVKLDDEHVAPTNGCRLLLAALLEDGWLTTWEGLILQEVNAGGETYYQRMGHSKSSRIRAEEPREEWQDDYKSIFGQRKVIALV</sequence>
<dbReference type="AlphaFoldDB" id="A0A8H6E2E1"/>